<dbReference type="InterPro" id="IPR041127">
    <property type="entry name" value="PET_hydrolase/cutinase-like"/>
</dbReference>
<feature type="compositionally biased region" description="Polar residues" evidence="1">
    <location>
        <begin position="44"/>
        <end position="56"/>
    </location>
</feature>
<organism evidence="4 5">
    <name type="scientific">Halopseudomonas yangmingensis</name>
    <dbReference type="NCBI Taxonomy" id="1720063"/>
    <lineage>
        <taxon>Bacteria</taxon>
        <taxon>Pseudomonadati</taxon>
        <taxon>Pseudomonadota</taxon>
        <taxon>Gammaproteobacteria</taxon>
        <taxon>Pseudomonadales</taxon>
        <taxon>Pseudomonadaceae</taxon>
        <taxon>Halopseudomonas</taxon>
    </lineage>
</organism>
<dbReference type="Proteomes" id="UP000243629">
    <property type="component" value="Unassembled WGS sequence"/>
</dbReference>
<dbReference type="EMBL" id="FOUI01000001">
    <property type="protein sequence ID" value="SFM16669.1"/>
    <property type="molecule type" value="Genomic_DNA"/>
</dbReference>
<gene>
    <name evidence="4" type="ORF">SAMN05216217_101421</name>
</gene>
<evidence type="ECO:0000313" key="4">
    <source>
        <dbReference type="EMBL" id="SFM16669.1"/>
    </source>
</evidence>
<feature type="compositionally biased region" description="Polar residues" evidence="1">
    <location>
        <begin position="183"/>
        <end position="193"/>
    </location>
</feature>
<feature type="region of interest" description="Disordered" evidence="1">
    <location>
        <begin position="22"/>
        <end position="61"/>
    </location>
</feature>
<dbReference type="PANTHER" id="PTHR33428:SF14">
    <property type="entry name" value="CARBOXYLESTERASE TYPE B DOMAIN-CONTAINING PROTEIN"/>
    <property type="match status" value="1"/>
</dbReference>
<reference evidence="5" key="1">
    <citation type="submission" date="2016-10" db="EMBL/GenBank/DDBJ databases">
        <authorList>
            <person name="Varghese N."/>
            <person name="Submissions S."/>
        </authorList>
    </citation>
    <scope>NUCLEOTIDE SEQUENCE [LARGE SCALE GENOMIC DNA]</scope>
    <source>
        <strain evidence="5">DSM 24213</strain>
    </source>
</reference>
<feature type="region of interest" description="Disordered" evidence="1">
    <location>
        <begin position="181"/>
        <end position="203"/>
    </location>
</feature>
<dbReference type="Pfam" id="PF12740">
    <property type="entry name" value="PETase"/>
    <property type="match status" value="1"/>
</dbReference>
<keyword evidence="5" id="KW-1185">Reference proteome</keyword>
<protein>
    <submittedName>
        <fullName evidence="4">Chlorophyllase enzyme</fullName>
    </submittedName>
</protein>
<dbReference type="STRING" id="1720063.SAMN05216217_101421"/>
<feature type="chain" id="PRO_5017357405" evidence="2">
    <location>
        <begin position="24"/>
        <end position="286"/>
    </location>
</feature>
<evidence type="ECO:0000313" key="5">
    <source>
        <dbReference type="Proteomes" id="UP000243629"/>
    </source>
</evidence>
<accession>A0A1I4NME9</accession>
<dbReference type="SUPFAM" id="SSF53474">
    <property type="entry name" value="alpha/beta-Hydrolases"/>
    <property type="match status" value="1"/>
</dbReference>
<dbReference type="OrthoDB" id="9812672at2"/>
<dbReference type="PANTHER" id="PTHR33428">
    <property type="entry name" value="CHLOROPHYLLASE-2, CHLOROPLASTIC"/>
    <property type="match status" value="1"/>
</dbReference>
<proteinExistence type="predicted"/>
<name>A0A1I4NME9_9GAMM</name>
<evidence type="ECO:0000256" key="1">
    <source>
        <dbReference type="SAM" id="MobiDB-lite"/>
    </source>
</evidence>
<dbReference type="InterPro" id="IPR029058">
    <property type="entry name" value="AB_hydrolase_fold"/>
</dbReference>
<feature type="signal peptide" evidence="2">
    <location>
        <begin position="1"/>
        <end position="23"/>
    </location>
</feature>
<dbReference type="RefSeq" id="WP_093471965.1">
    <property type="nucleotide sequence ID" value="NZ_FOUI01000001.1"/>
</dbReference>
<dbReference type="AlphaFoldDB" id="A0A1I4NME9"/>
<keyword evidence="2" id="KW-0732">Signal</keyword>
<feature type="domain" description="PET hydrolase/cutinase-like" evidence="3">
    <location>
        <begin position="60"/>
        <end position="260"/>
    </location>
</feature>
<sequence>MKYHAFLVAGLSAGLLLSSQSHASNPDTGTPGSGGSDFPAVSDFSRSGPFTTTSESAGRDCTVYRPRTLGENGRLHPIIVWGNGTGASPSGYGALLTHWASHGFVVVAANTSNAGTGQEMLGCVDYMVNQHNRSTGTFAGKLNINRIGAAGHSQGGGGTIMAGQDRRISVTAPFQPYTLGLGHSSSSQRQQNGPMFLQTGGRDSIASPTLNAAPVYRNANVPVFWGELNSAGHFEPANNGGGYRGPATAWFRYHLMNDSNAQSLFYGTRCGLCSDRAWTVQRKGIN</sequence>
<evidence type="ECO:0000259" key="3">
    <source>
        <dbReference type="Pfam" id="PF12740"/>
    </source>
</evidence>
<evidence type="ECO:0000256" key="2">
    <source>
        <dbReference type="SAM" id="SignalP"/>
    </source>
</evidence>
<dbReference type="Gene3D" id="3.40.50.1820">
    <property type="entry name" value="alpha/beta hydrolase"/>
    <property type="match status" value="1"/>
</dbReference>